<dbReference type="RefSeq" id="WP_330432605.1">
    <property type="nucleotide sequence ID" value="NZ_JAZDUF010000003.1"/>
</dbReference>
<keyword evidence="3" id="KW-1185">Reference proteome</keyword>
<evidence type="ECO:0000313" key="2">
    <source>
        <dbReference type="EMBL" id="MEE3850926.1"/>
    </source>
</evidence>
<feature type="region of interest" description="Disordered" evidence="1">
    <location>
        <begin position="1"/>
        <end position="32"/>
    </location>
</feature>
<evidence type="ECO:0000256" key="1">
    <source>
        <dbReference type="SAM" id="MobiDB-lite"/>
    </source>
</evidence>
<evidence type="ECO:0000313" key="3">
    <source>
        <dbReference type="Proteomes" id="UP001347146"/>
    </source>
</evidence>
<organism evidence="2 3">
    <name type="scientific">Gordonia sesuvii</name>
    <dbReference type="NCBI Taxonomy" id="3116777"/>
    <lineage>
        <taxon>Bacteria</taxon>
        <taxon>Bacillati</taxon>
        <taxon>Actinomycetota</taxon>
        <taxon>Actinomycetes</taxon>
        <taxon>Mycobacteriales</taxon>
        <taxon>Gordoniaceae</taxon>
        <taxon>Gordonia</taxon>
    </lineage>
</organism>
<comment type="caution">
    <text evidence="2">The sequence shown here is derived from an EMBL/GenBank/DDBJ whole genome shotgun (WGS) entry which is preliminary data.</text>
</comment>
<proteinExistence type="predicted"/>
<feature type="region of interest" description="Disordered" evidence="1">
    <location>
        <begin position="56"/>
        <end position="78"/>
    </location>
</feature>
<dbReference type="EMBL" id="JAZDUF010000003">
    <property type="protein sequence ID" value="MEE3850926.1"/>
    <property type="molecule type" value="Genomic_DNA"/>
</dbReference>
<gene>
    <name evidence="2" type="ORF">VZC37_11325</name>
</gene>
<accession>A0ABU7MEC6</accession>
<dbReference type="Proteomes" id="UP001347146">
    <property type="component" value="Unassembled WGS sequence"/>
</dbReference>
<protein>
    <recommendedName>
        <fullName evidence="4">DUF2188 domain-containing protein</fullName>
    </recommendedName>
</protein>
<name>A0ABU7MEC6_9ACTN</name>
<evidence type="ECO:0008006" key="4">
    <source>
        <dbReference type="Google" id="ProtNLM"/>
    </source>
</evidence>
<sequence length="78" mass="8363">MSDSPRDDHHPADALIDDDPDKPHEYPHDSAFAFGDAKAIGETARIAKEKAIYEASRHGHDINRGHAVGGTDGSTDGQ</sequence>
<feature type="compositionally biased region" description="Basic and acidic residues" evidence="1">
    <location>
        <begin position="1"/>
        <end position="12"/>
    </location>
</feature>
<reference evidence="2 3" key="1">
    <citation type="submission" date="2024-01" db="EMBL/GenBank/DDBJ databases">
        <title>Draft genome sequence of Gordonia sp. LSe1-13.</title>
        <authorList>
            <person name="Suphannarot A."/>
            <person name="Mingma R."/>
        </authorList>
    </citation>
    <scope>NUCLEOTIDE SEQUENCE [LARGE SCALE GENOMIC DNA]</scope>
    <source>
        <strain evidence="2 3">LSe1-13</strain>
    </source>
</reference>